<dbReference type="Proteomes" id="UP001054821">
    <property type="component" value="Chromosome 2"/>
</dbReference>
<feature type="domain" description="Reverse transcriptase Ty1/copia-type" evidence="1">
    <location>
        <begin position="219"/>
        <end position="298"/>
    </location>
</feature>
<feature type="domain" description="Retroviral polymerase SH3-like" evidence="2">
    <location>
        <begin position="32"/>
        <end position="91"/>
    </location>
</feature>
<dbReference type="AlphaFoldDB" id="A0AAD4WII1"/>
<reference evidence="3 4" key="1">
    <citation type="journal article" date="2022" name="G3 (Bethesda)">
        <title>Whole-genome sequence and methylome profiling of the almond [Prunus dulcis (Mill.) D.A. Webb] cultivar 'Nonpareil'.</title>
        <authorList>
            <person name="D'Amico-Willman K.M."/>
            <person name="Ouma W.Z."/>
            <person name="Meulia T."/>
            <person name="Sideli G.M."/>
            <person name="Gradziel T.M."/>
            <person name="Fresnedo-Ramirez J."/>
        </authorList>
    </citation>
    <scope>NUCLEOTIDE SEQUENCE [LARGE SCALE GENOMIC DNA]</scope>
    <source>
        <strain evidence="3">Clone GOH B32 T37-40</strain>
    </source>
</reference>
<dbReference type="InterPro" id="IPR013103">
    <property type="entry name" value="RVT_2"/>
</dbReference>
<dbReference type="SUPFAM" id="SSF56672">
    <property type="entry name" value="DNA/RNA polymerases"/>
    <property type="match status" value="1"/>
</dbReference>
<gene>
    <name evidence="3" type="ORF">L3X38_012025</name>
</gene>
<evidence type="ECO:0008006" key="5">
    <source>
        <dbReference type="Google" id="ProtNLM"/>
    </source>
</evidence>
<dbReference type="Pfam" id="PF07727">
    <property type="entry name" value="RVT_2"/>
    <property type="match status" value="2"/>
</dbReference>
<evidence type="ECO:0000313" key="3">
    <source>
        <dbReference type="EMBL" id="KAI5344148.1"/>
    </source>
</evidence>
<dbReference type="InterPro" id="IPR043502">
    <property type="entry name" value="DNA/RNA_pol_sf"/>
</dbReference>
<evidence type="ECO:0000313" key="4">
    <source>
        <dbReference type="Proteomes" id="UP001054821"/>
    </source>
</evidence>
<accession>A0AAD4WII1</accession>
<feature type="domain" description="Reverse transcriptase Ty1/copia-type" evidence="1">
    <location>
        <begin position="299"/>
        <end position="390"/>
    </location>
</feature>
<evidence type="ECO:0000259" key="1">
    <source>
        <dbReference type="Pfam" id="PF07727"/>
    </source>
</evidence>
<comment type="caution">
    <text evidence="3">The sequence shown here is derived from an EMBL/GenBank/DDBJ whole genome shotgun (WGS) entry which is preliminary data.</text>
</comment>
<dbReference type="Pfam" id="PF25597">
    <property type="entry name" value="SH3_retrovirus"/>
    <property type="match status" value="1"/>
</dbReference>
<proteinExistence type="predicted"/>
<name>A0AAD4WII1_PRUDU</name>
<evidence type="ECO:0000259" key="2">
    <source>
        <dbReference type="Pfam" id="PF25597"/>
    </source>
</evidence>
<dbReference type="EMBL" id="JAJFAZ020000002">
    <property type="protein sequence ID" value="KAI5344148.1"/>
    <property type="molecule type" value="Genomic_DNA"/>
</dbReference>
<sequence>MPSSTLHNQAPFFQLFGTDPKIHSLRVFGTAVYPYLCHYNVHKLQPRTTQCVFLGYATGYKGVISYNCATGKCVISRDVIHDEFVYPFVPSITPQQSSTSSSVVNTSLSIISLSSQSHPNSECAGYDLSGDGVFLSSSSVPAQSIPRNGSILIASPSLQYENDQHVFNDQQLLAILPYEASSPIPPPPNLEPVNTHAMQTRSKSAEWRRAMQEQIDALQSQGSDCGETFSPIVRHTTVRLILSLAAMNHWSLRQLDVKNAFLHGHLEEEVFMRQPQGYEDPAYPEYVCKLNKSLYGLNLFVKHEGSDVIVLLLYVDDIILTGSNANLVQSVVEDLSLVFDMKDMGRLAYFLGLQIAYPVSGGLFVSQTKYAKDLLHKAGMQSCRACLTPCKPHNQILTDSGEPLSDPTMFRSVVGAL</sequence>
<keyword evidence="4" id="KW-1185">Reference proteome</keyword>
<dbReference type="InterPro" id="IPR057670">
    <property type="entry name" value="SH3_retrovirus"/>
</dbReference>
<protein>
    <recommendedName>
        <fullName evidence="5">Reverse transcriptase Ty1/copia-type domain-containing protein</fullName>
    </recommendedName>
</protein>
<organism evidence="3 4">
    <name type="scientific">Prunus dulcis</name>
    <name type="common">Almond</name>
    <name type="synonym">Amygdalus dulcis</name>
    <dbReference type="NCBI Taxonomy" id="3755"/>
    <lineage>
        <taxon>Eukaryota</taxon>
        <taxon>Viridiplantae</taxon>
        <taxon>Streptophyta</taxon>
        <taxon>Embryophyta</taxon>
        <taxon>Tracheophyta</taxon>
        <taxon>Spermatophyta</taxon>
        <taxon>Magnoliopsida</taxon>
        <taxon>eudicotyledons</taxon>
        <taxon>Gunneridae</taxon>
        <taxon>Pentapetalae</taxon>
        <taxon>rosids</taxon>
        <taxon>fabids</taxon>
        <taxon>Rosales</taxon>
        <taxon>Rosaceae</taxon>
        <taxon>Amygdaloideae</taxon>
        <taxon>Amygdaleae</taxon>
        <taxon>Prunus</taxon>
    </lineage>
</organism>